<dbReference type="GeneID" id="40917282"/>
<dbReference type="KEGG" id="hwa:HQ_2876A"/>
<protein>
    <submittedName>
        <fullName evidence="1">Uncharacterized protein</fullName>
    </submittedName>
</protein>
<organism evidence="1 2">
    <name type="scientific">Haloquadratum walsbyi (strain DSM 16790 / HBSQ001)</name>
    <dbReference type="NCBI Taxonomy" id="362976"/>
    <lineage>
        <taxon>Archaea</taxon>
        <taxon>Methanobacteriati</taxon>
        <taxon>Methanobacteriota</taxon>
        <taxon>Stenosarchaea group</taxon>
        <taxon>Halobacteria</taxon>
        <taxon>Halobacteriales</taxon>
        <taxon>Haloferacaceae</taxon>
        <taxon>Haloquadratum</taxon>
    </lineage>
</organism>
<evidence type="ECO:0000313" key="2">
    <source>
        <dbReference type="Proteomes" id="UP000001975"/>
    </source>
</evidence>
<sequence>MASSRARTRRVRQAAIKGLKHLSVAYQMGGDDDRLDDLLETLDGLLAETTGKKREHVERARDDVQLQRRAPSLHDMLNRITDDR</sequence>
<dbReference type="RefSeq" id="WP_011572094.1">
    <property type="nucleotide sequence ID" value="NC_008212.1"/>
</dbReference>
<dbReference type="AlphaFoldDB" id="Q18GB7"/>
<reference evidence="1 2" key="1">
    <citation type="journal article" date="2006" name="BMC Genomics">
        <title>The genome of the square archaeon Haloquadratum walsbyi: life at the limits of water activity.</title>
        <authorList>
            <person name="Bolhuis H.H."/>
            <person name="Palm P.P."/>
            <person name="Wende A.W."/>
            <person name="Falb M.M."/>
            <person name="Rampp M.M."/>
            <person name="Rodriguez-Valera F.F."/>
            <person name="Pfeiffer F.F."/>
            <person name="Oesterhelt D.D."/>
        </authorList>
    </citation>
    <scope>NUCLEOTIDE SEQUENCE [LARGE SCALE GENOMIC DNA]</scope>
    <source>
        <strain evidence="2">DSM 16790 / HBSQ001</strain>
    </source>
</reference>
<accession>Q18GB7</accession>
<dbReference type="EMBL" id="AM180088">
    <property type="protein sequence ID" value="CAJ52983.1"/>
    <property type="molecule type" value="Genomic_DNA"/>
</dbReference>
<gene>
    <name evidence="1" type="ordered locus">HQ_2876A</name>
</gene>
<keyword evidence="2" id="KW-1185">Reference proteome</keyword>
<dbReference type="Proteomes" id="UP000001975">
    <property type="component" value="Chromosome"/>
</dbReference>
<proteinExistence type="predicted"/>
<name>Q18GB7_HALWD</name>
<evidence type="ECO:0000313" key="1">
    <source>
        <dbReference type="EMBL" id="CAJ52983.1"/>
    </source>
</evidence>
<dbReference type="HOGENOM" id="CLU_2519708_0_0_2"/>